<dbReference type="Proteomes" id="UP000282574">
    <property type="component" value="Unassembled WGS sequence"/>
</dbReference>
<sequence length="576" mass="66627">MHQLTLSYPAVQKELPELEKLISARLAITQQSIAYFDRHPSDLTTQIRLTDRGIQLQDTIQKKLEAIAQREKTLLQQQIAVTNNSIQQVTFLAELIFILSLSLLIGVYFLLQKEICNRKRAEIALTQAKAQLDVRVQQRTAELEHINAQLQQEVTERRQLETALLRDEERWQLVLRGNNDGIWDHDLTTDRHFLSDRCWEMLGYLEHEVDNFPKWFELIEPRDRASMMNAFQAHLDRQTEYYAAEYRMRCKDGTYKWMLSRGQALWNAAGQPVRMVGSITDISDRKRFEAELQQSKAELEIKVQERTVELAKLNQELQRSNQDLEQFASVASHDLQEPLRAIIGYSRLLEADDRVHLNESATAYLTQILQGAMRMQQLIRDLLAYSRLSHNSMTFAVTDCNVVLRQAIDNLQVAIAQSNASITYDPLPTVNADSTQLIQLFQNLIGNAIKFRRQEIPQIHISTVRIERLGQGDKGDKEAEETRSNHQLPITNYQLPITNYQNIWIFSVHDNGIGIQPQYLDRIFEIFQRLHTRQEFPGTGIGLAICKKIVERHGGLIWVQSEFGKGTTFYFTLPSE</sequence>
<dbReference type="PRINTS" id="PR00344">
    <property type="entry name" value="BCTRLSENSOR"/>
</dbReference>
<dbReference type="Pfam" id="PF08447">
    <property type="entry name" value="PAS_3"/>
    <property type="match status" value="1"/>
</dbReference>
<dbReference type="InterPro" id="IPR035965">
    <property type="entry name" value="PAS-like_dom_sf"/>
</dbReference>
<dbReference type="Pfam" id="PF00512">
    <property type="entry name" value="HisKA"/>
    <property type="match status" value="1"/>
</dbReference>
<reference evidence="12 13" key="1">
    <citation type="journal article" date="2019" name="Genome Biol. Evol.">
        <title>Day and night: Metabolic profiles and evolutionary relationships of six axenic non-marine cyanobacteria.</title>
        <authorList>
            <person name="Will S.E."/>
            <person name="Henke P."/>
            <person name="Boedeker C."/>
            <person name="Huang S."/>
            <person name="Brinkmann H."/>
            <person name="Rohde M."/>
            <person name="Jarek M."/>
            <person name="Friedl T."/>
            <person name="Seufert S."/>
            <person name="Schumacher M."/>
            <person name="Overmann J."/>
            <person name="Neumann-Schaal M."/>
            <person name="Petersen J."/>
        </authorList>
    </citation>
    <scope>NUCLEOTIDE SEQUENCE [LARGE SCALE GENOMIC DNA]</scope>
    <source>
        <strain evidence="12 13">SAG 39.79</strain>
    </source>
</reference>
<dbReference type="CDD" id="cd00082">
    <property type="entry name" value="HisKA"/>
    <property type="match status" value="1"/>
</dbReference>
<keyword evidence="8" id="KW-0472">Membrane</keyword>
<dbReference type="PROSITE" id="PS50109">
    <property type="entry name" value="HIS_KIN"/>
    <property type="match status" value="1"/>
</dbReference>
<dbReference type="AlphaFoldDB" id="A0AB37ULB7"/>
<dbReference type="SMART" id="SM00387">
    <property type="entry name" value="HATPase_c"/>
    <property type="match status" value="1"/>
</dbReference>
<evidence type="ECO:0000256" key="8">
    <source>
        <dbReference type="SAM" id="Phobius"/>
    </source>
</evidence>
<dbReference type="SUPFAM" id="SSF47384">
    <property type="entry name" value="Homodimeric domain of signal transducing histidine kinase"/>
    <property type="match status" value="1"/>
</dbReference>
<evidence type="ECO:0000256" key="7">
    <source>
        <dbReference type="SAM" id="Coils"/>
    </source>
</evidence>
<dbReference type="GO" id="GO:0000155">
    <property type="term" value="F:phosphorelay sensor kinase activity"/>
    <property type="evidence" value="ECO:0007669"/>
    <property type="project" value="InterPro"/>
</dbReference>
<dbReference type="PROSITE" id="PS50112">
    <property type="entry name" value="PAS"/>
    <property type="match status" value="1"/>
</dbReference>
<dbReference type="InterPro" id="IPR036890">
    <property type="entry name" value="HATPase_C_sf"/>
</dbReference>
<dbReference type="PROSITE" id="PS50113">
    <property type="entry name" value="PAC"/>
    <property type="match status" value="1"/>
</dbReference>
<evidence type="ECO:0000256" key="3">
    <source>
        <dbReference type="ARBA" id="ARBA00022553"/>
    </source>
</evidence>
<proteinExistence type="predicted"/>
<dbReference type="InterPro" id="IPR001610">
    <property type="entry name" value="PAC"/>
</dbReference>
<dbReference type="InterPro" id="IPR013655">
    <property type="entry name" value="PAS_fold_3"/>
</dbReference>
<evidence type="ECO:0000259" key="9">
    <source>
        <dbReference type="PROSITE" id="PS50109"/>
    </source>
</evidence>
<dbReference type="NCBIfam" id="TIGR00229">
    <property type="entry name" value="sensory_box"/>
    <property type="match status" value="1"/>
</dbReference>
<keyword evidence="8" id="KW-0812">Transmembrane</keyword>
<feature type="domain" description="PAC" evidence="11">
    <location>
        <begin position="242"/>
        <end position="294"/>
    </location>
</feature>
<evidence type="ECO:0000313" key="12">
    <source>
        <dbReference type="EMBL" id="RUT12117.1"/>
    </source>
</evidence>
<dbReference type="Gene3D" id="1.10.287.130">
    <property type="match status" value="1"/>
</dbReference>
<dbReference type="InterPro" id="IPR004358">
    <property type="entry name" value="Sig_transdc_His_kin-like_C"/>
</dbReference>
<keyword evidence="4" id="KW-0808">Transferase</keyword>
<evidence type="ECO:0000259" key="10">
    <source>
        <dbReference type="PROSITE" id="PS50112"/>
    </source>
</evidence>
<dbReference type="InterPro" id="IPR036097">
    <property type="entry name" value="HisK_dim/P_sf"/>
</dbReference>
<evidence type="ECO:0000256" key="6">
    <source>
        <dbReference type="ARBA" id="ARBA00023012"/>
    </source>
</evidence>
<feature type="coiled-coil region" evidence="7">
    <location>
        <begin position="111"/>
        <end position="163"/>
    </location>
</feature>
<evidence type="ECO:0000256" key="5">
    <source>
        <dbReference type="ARBA" id="ARBA00022777"/>
    </source>
</evidence>
<evidence type="ECO:0000256" key="4">
    <source>
        <dbReference type="ARBA" id="ARBA00022679"/>
    </source>
</evidence>
<dbReference type="InterPro" id="IPR000014">
    <property type="entry name" value="PAS"/>
</dbReference>
<dbReference type="InterPro" id="IPR000700">
    <property type="entry name" value="PAS-assoc_C"/>
</dbReference>
<accession>A0AB37ULB7</accession>
<organism evidence="12 13">
    <name type="scientific">Chroococcidiopsis cubana SAG 39.79</name>
    <dbReference type="NCBI Taxonomy" id="388085"/>
    <lineage>
        <taxon>Bacteria</taxon>
        <taxon>Bacillati</taxon>
        <taxon>Cyanobacteriota</taxon>
        <taxon>Cyanophyceae</taxon>
        <taxon>Chroococcidiopsidales</taxon>
        <taxon>Chroococcidiopsidaceae</taxon>
        <taxon>Chroococcidiopsis</taxon>
    </lineage>
</organism>
<evidence type="ECO:0000256" key="1">
    <source>
        <dbReference type="ARBA" id="ARBA00000085"/>
    </source>
</evidence>
<dbReference type="Gene3D" id="3.30.450.20">
    <property type="entry name" value="PAS domain"/>
    <property type="match status" value="1"/>
</dbReference>
<dbReference type="SUPFAM" id="SSF55874">
    <property type="entry name" value="ATPase domain of HSP90 chaperone/DNA topoisomerase II/histidine kinase"/>
    <property type="match status" value="1"/>
</dbReference>
<gene>
    <name evidence="12" type="ORF">DSM107010_25320</name>
</gene>
<dbReference type="InterPro" id="IPR005467">
    <property type="entry name" value="His_kinase_dom"/>
</dbReference>
<dbReference type="EC" id="2.7.13.3" evidence="2"/>
<feature type="transmembrane region" description="Helical" evidence="8">
    <location>
        <begin position="91"/>
        <end position="111"/>
    </location>
</feature>
<dbReference type="Gene3D" id="3.30.565.10">
    <property type="entry name" value="Histidine kinase-like ATPase, C-terminal domain"/>
    <property type="match status" value="1"/>
</dbReference>
<keyword evidence="13" id="KW-1185">Reference proteome</keyword>
<dbReference type="SMART" id="SM00086">
    <property type="entry name" value="PAC"/>
    <property type="match status" value="1"/>
</dbReference>
<dbReference type="SMART" id="SM00388">
    <property type="entry name" value="HisKA"/>
    <property type="match status" value="1"/>
</dbReference>
<comment type="caution">
    <text evidence="12">The sequence shown here is derived from an EMBL/GenBank/DDBJ whole genome shotgun (WGS) entry which is preliminary data.</text>
</comment>
<keyword evidence="3" id="KW-0597">Phosphoprotein</keyword>
<evidence type="ECO:0000259" key="11">
    <source>
        <dbReference type="PROSITE" id="PS50113"/>
    </source>
</evidence>
<keyword evidence="8" id="KW-1133">Transmembrane helix</keyword>
<dbReference type="Pfam" id="PF02518">
    <property type="entry name" value="HATPase_c"/>
    <property type="match status" value="1"/>
</dbReference>
<feature type="domain" description="Histidine kinase" evidence="9">
    <location>
        <begin position="330"/>
        <end position="576"/>
    </location>
</feature>
<keyword evidence="5" id="KW-0418">Kinase</keyword>
<dbReference type="SUPFAM" id="SSF55785">
    <property type="entry name" value="PYP-like sensor domain (PAS domain)"/>
    <property type="match status" value="1"/>
</dbReference>
<evidence type="ECO:0000256" key="2">
    <source>
        <dbReference type="ARBA" id="ARBA00012438"/>
    </source>
</evidence>
<feature type="coiled-coil region" evidence="7">
    <location>
        <begin position="285"/>
        <end position="330"/>
    </location>
</feature>
<dbReference type="PANTHER" id="PTHR43304:SF1">
    <property type="entry name" value="PAC DOMAIN-CONTAINING PROTEIN"/>
    <property type="match status" value="1"/>
</dbReference>
<dbReference type="PANTHER" id="PTHR43304">
    <property type="entry name" value="PHYTOCHROME-LIKE PROTEIN CPH1"/>
    <property type="match status" value="1"/>
</dbReference>
<keyword evidence="6" id="KW-0902">Two-component regulatory system</keyword>
<dbReference type="InterPro" id="IPR052162">
    <property type="entry name" value="Sensor_kinase/Photoreceptor"/>
</dbReference>
<name>A0AB37ULB7_9CYAN</name>
<dbReference type="InterPro" id="IPR007891">
    <property type="entry name" value="CHASE3"/>
</dbReference>
<dbReference type="InterPro" id="IPR003661">
    <property type="entry name" value="HisK_dim/P_dom"/>
</dbReference>
<comment type="catalytic activity">
    <reaction evidence="1">
        <text>ATP + protein L-histidine = ADP + protein N-phospho-L-histidine.</text>
        <dbReference type="EC" id="2.7.13.3"/>
    </reaction>
</comment>
<dbReference type="CDD" id="cd00130">
    <property type="entry name" value="PAS"/>
    <property type="match status" value="1"/>
</dbReference>
<evidence type="ECO:0000313" key="13">
    <source>
        <dbReference type="Proteomes" id="UP000282574"/>
    </source>
</evidence>
<dbReference type="Pfam" id="PF05227">
    <property type="entry name" value="CHASE3"/>
    <property type="match status" value="1"/>
</dbReference>
<protein>
    <recommendedName>
        <fullName evidence="2">histidine kinase</fullName>
        <ecNumber evidence="2">2.7.13.3</ecNumber>
    </recommendedName>
</protein>
<feature type="domain" description="PAS" evidence="10">
    <location>
        <begin position="167"/>
        <end position="238"/>
    </location>
</feature>
<dbReference type="InterPro" id="IPR003594">
    <property type="entry name" value="HATPase_dom"/>
</dbReference>
<dbReference type="EMBL" id="RSCK01000017">
    <property type="protein sequence ID" value="RUT12117.1"/>
    <property type="molecule type" value="Genomic_DNA"/>
</dbReference>
<dbReference type="SMART" id="SM00091">
    <property type="entry name" value="PAS"/>
    <property type="match status" value="1"/>
</dbReference>
<keyword evidence="7" id="KW-0175">Coiled coil</keyword>